<accession>A0ABW0C4K5</accession>
<dbReference type="Pfam" id="PF02518">
    <property type="entry name" value="HATPase_c"/>
    <property type="match status" value="1"/>
</dbReference>
<dbReference type="PANTHER" id="PTHR24421">
    <property type="entry name" value="NITRATE/NITRITE SENSOR PROTEIN NARX-RELATED"/>
    <property type="match status" value="1"/>
</dbReference>
<protein>
    <recommendedName>
        <fullName evidence="2">histidine kinase</fullName>
        <ecNumber evidence="2">2.7.13.3</ecNumber>
    </recommendedName>
</protein>
<dbReference type="EMBL" id="JBHSLA010000002">
    <property type="protein sequence ID" value="MFC5194947.1"/>
    <property type="molecule type" value="Genomic_DNA"/>
</dbReference>
<dbReference type="PROSITE" id="PS50109">
    <property type="entry name" value="HIS_KIN"/>
    <property type="match status" value="1"/>
</dbReference>
<feature type="transmembrane region" description="Helical" evidence="9">
    <location>
        <begin position="24"/>
        <end position="45"/>
    </location>
</feature>
<keyword evidence="8" id="KW-0902">Two-component regulatory system</keyword>
<comment type="caution">
    <text evidence="11">The sequence shown here is derived from an EMBL/GenBank/DDBJ whole genome shotgun (WGS) entry which is preliminary data.</text>
</comment>
<dbReference type="InterPro" id="IPR011712">
    <property type="entry name" value="Sig_transdc_His_kin_sub3_dim/P"/>
</dbReference>
<sequence>MIRTLLFIVFQNQAVSTAAERYLLLYMIAVLVIVTALIIVFFIVFQKRKNKLLLDKIEREKVFQEEISNTQIEIQEQTLKNIGQELHDNIGQLLSVANMQMSIMNMQVQESIKEQFTETKNVVKESLSELRALSKSLNSDVIVNRGFQKSVENEVARLNKLQLLSAELEITGDETTFTNSKDSIILFRIIQEFISNTVKYASAASLMVKLDYQEQQLIIHMEDDGKGFDVASAEKGAGLLNMKSRADLINAEFKLESEIKEGTSLQINYPYREETKLIF</sequence>
<dbReference type="SUPFAM" id="SSF55874">
    <property type="entry name" value="ATPase domain of HSP90 chaperone/DNA topoisomerase II/histidine kinase"/>
    <property type="match status" value="1"/>
</dbReference>
<evidence type="ECO:0000313" key="11">
    <source>
        <dbReference type="EMBL" id="MFC5194947.1"/>
    </source>
</evidence>
<keyword evidence="9" id="KW-0472">Membrane</keyword>
<feature type="domain" description="Histidine kinase" evidence="10">
    <location>
        <begin position="81"/>
        <end position="273"/>
    </location>
</feature>
<evidence type="ECO:0000256" key="9">
    <source>
        <dbReference type="SAM" id="Phobius"/>
    </source>
</evidence>
<evidence type="ECO:0000256" key="4">
    <source>
        <dbReference type="ARBA" id="ARBA00022679"/>
    </source>
</evidence>
<dbReference type="Gene3D" id="3.30.565.10">
    <property type="entry name" value="Histidine kinase-like ATPase, C-terminal domain"/>
    <property type="match status" value="1"/>
</dbReference>
<evidence type="ECO:0000256" key="3">
    <source>
        <dbReference type="ARBA" id="ARBA00022553"/>
    </source>
</evidence>
<comment type="catalytic activity">
    <reaction evidence="1">
        <text>ATP + protein L-histidine = ADP + protein N-phospho-L-histidine.</text>
        <dbReference type="EC" id="2.7.13.3"/>
    </reaction>
</comment>
<dbReference type="InterPro" id="IPR050482">
    <property type="entry name" value="Sensor_HK_TwoCompSys"/>
</dbReference>
<organism evidence="11 12">
    <name type="scientific">Bizionia hallyeonensis</name>
    <dbReference type="NCBI Taxonomy" id="1123757"/>
    <lineage>
        <taxon>Bacteria</taxon>
        <taxon>Pseudomonadati</taxon>
        <taxon>Bacteroidota</taxon>
        <taxon>Flavobacteriia</taxon>
        <taxon>Flavobacteriales</taxon>
        <taxon>Flavobacteriaceae</taxon>
        <taxon>Bizionia</taxon>
    </lineage>
</organism>
<dbReference type="RefSeq" id="WP_376859435.1">
    <property type="nucleotide sequence ID" value="NZ_JBHSLA010000002.1"/>
</dbReference>
<keyword evidence="6 11" id="KW-0418">Kinase</keyword>
<dbReference type="InterPro" id="IPR003594">
    <property type="entry name" value="HATPase_dom"/>
</dbReference>
<dbReference type="PANTHER" id="PTHR24421:SF10">
    <property type="entry name" value="NITRATE_NITRITE SENSOR PROTEIN NARQ"/>
    <property type="match status" value="1"/>
</dbReference>
<evidence type="ECO:0000256" key="8">
    <source>
        <dbReference type="ARBA" id="ARBA00023012"/>
    </source>
</evidence>
<evidence type="ECO:0000259" key="10">
    <source>
        <dbReference type="PROSITE" id="PS50109"/>
    </source>
</evidence>
<evidence type="ECO:0000256" key="6">
    <source>
        <dbReference type="ARBA" id="ARBA00022777"/>
    </source>
</evidence>
<keyword evidence="3" id="KW-0597">Phosphoprotein</keyword>
<dbReference type="GO" id="GO:0016301">
    <property type="term" value="F:kinase activity"/>
    <property type="evidence" value="ECO:0007669"/>
    <property type="project" value="UniProtKB-KW"/>
</dbReference>
<dbReference type="InterPro" id="IPR036890">
    <property type="entry name" value="HATPase_C_sf"/>
</dbReference>
<keyword evidence="12" id="KW-1185">Reference proteome</keyword>
<dbReference type="SMART" id="SM00387">
    <property type="entry name" value="HATPase_c"/>
    <property type="match status" value="1"/>
</dbReference>
<evidence type="ECO:0000256" key="5">
    <source>
        <dbReference type="ARBA" id="ARBA00022741"/>
    </source>
</evidence>
<proteinExistence type="predicted"/>
<keyword evidence="9" id="KW-0812">Transmembrane</keyword>
<keyword evidence="7" id="KW-0067">ATP-binding</keyword>
<reference evidence="12" key="1">
    <citation type="journal article" date="2019" name="Int. J. Syst. Evol. Microbiol.">
        <title>The Global Catalogue of Microorganisms (GCM) 10K type strain sequencing project: providing services to taxonomists for standard genome sequencing and annotation.</title>
        <authorList>
            <consortium name="The Broad Institute Genomics Platform"/>
            <consortium name="The Broad Institute Genome Sequencing Center for Infectious Disease"/>
            <person name="Wu L."/>
            <person name="Ma J."/>
        </authorList>
    </citation>
    <scope>NUCLEOTIDE SEQUENCE [LARGE SCALE GENOMIC DNA]</scope>
    <source>
        <strain evidence="12">JCM 17978</strain>
    </source>
</reference>
<evidence type="ECO:0000313" key="12">
    <source>
        <dbReference type="Proteomes" id="UP001596162"/>
    </source>
</evidence>
<dbReference type="Gene3D" id="1.20.5.1930">
    <property type="match status" value="1"/>
</dbReference>
<keyword evidence="5" id="KW-0547">Nucleotide-binding</keyword>
<dbReference type="CDD" id="cd16917">
    <property type="entry name" value="HATPase_UhpB-NarQ-NarX-like"/>
    <property type="match status" value="1"/>
</dbReference>
<dbReference type="EC" id="2.7.13.3" evidence="2"/>
<evidence type="ECO:0000256" key="1">
    <source>
        <dbReference type="ARBA" id="ARBA00000085"/>
    </source>
</evidence>
<dbReference type="Proteomes" id="UP001596162">
    <property type="component" value="Unassembled WGS sequence"/>
</dbReference>
<dbReference type="InterPro" id="IPR005467">
    <property type="entry name" value="His_kinase_dom"/>
</dbReference>
<name>A0ABW0C4K5_9FLAO</name>
<gene>
    <name evidence="11" type="ORF">ACFPH8_06365</name>
</gene>
<evidence type="ECO:0000256" key="7">
    <source>
        <dbReference type="ARBA" id="ARBA00022840"/>
    </source>
</evidence>
<keyword evidence="9" id="KW-1133">Transmembrane helix</keyword>
<evidence type="ECO:0000256" key="2">
    <source>
        <dbReference type="ARBA" id="ARBA00012438"/>
    </source>
</evidence>
<dbReference type="Pfam" id="PF07730">
    <property type="entry name" value="HisKA_3"/>
    <property type="match status" value="1"/>
</dbReference>
<keyword evidence="4" id="KW-0808">Transferase</keyword>